<sequence length="45" mass="5119">MKTLLKTLTVAALAAAVLVPAIAEAHPRRVCHFEHHHHKVCRWVR</sequence>
<name>A0A6J5JKW3_9BURK</name>
<evidence type="ECO:0000313" key="3">
    <source>
        <dbReference type="Proteomes" id="UP000494322"/>
    </source>
</evidence>
<feature type="chain" id="PRO_5026941601" evidence="1">
    <location>
        <begin position="26"/>
        <end position="45"/>
    </location>
</feature>
<evidence type="ECO:0000256" key="1">
    <source>
        <dbReference type="SAM" id="SignalP"/>
    </source>
</evidence>
<protein>
    <submittedName>
        <fullName evidence="2">Uncharacterized protein</fullName>
    </submittedName>
</protein>
<proteinExistence type="predicted"/>
<dbReference type="AlphaFoldDB" id="A0A6J5JKW3"/>
<dbReference type="NCBIfam" id="NF040554">
    <property type="entry name" value="mini_HHHH"/>
    <property type="match status" value="1"/>
</dbReference>
<dbReference type="RefSeq" id="WP_175239813.1">
    <property type="nucleotide sequence ID" value="NZ_CABWIK020000035.1"/>
</dbReference>
<reference evidence="2 3" key="1">
    <citation type="submission" date="2020-04" db="EMBL/GenBank/DDBJ databases">
        <authorList>
            <person name="Depoorter E."/>
        </authorList>
    </citation>
    <scope>NUCLEOTIDE SEQUENCE [LARGE SCALE GENOMIC DNA]</scope>
    <source>
        <strain evidence="2 3">BCC0132</strain>
    </source>
</reference>
<keyword evidence="1" id="KW-0732">Signal</keyword>
<organism evidence="2 3">
    <name type="scientific">Burkholderia cenocepacia</name>
    <dbReference type="NCBI Taxonomy" id="95486"/>
    <lineage>
        <taxon>Bacteria</taxon>
        <taxon>Pseudomonadati</taxon>
        <taxon>Pseudomonadota</taxon>
        <taxon>Betaproteobacteria</taxon>
        <taxon>Burkholderiales</taxon>
        <taxon>Burkholderiaceae</taxon>
        <taxon>Burkholderia</taxon>
        <taxon>Burkholderia cepacia complex</taxon>
    </lineage>
</organism>
<feature type="signal peptide" evidence="1">
    <location>
        <begin position="1"/>
        <end position="25"/>
    </location>
</feature>
<accession>A0A6J5JKW3</accession>
<evidence type="ECO:0000313" key="2">
    <source>
        <dbReference type="EMBL" id="CAB3971727.1"/>
    </source>
</evidence>
<dbReference type="Proteomes" id="UP000494322">
    <property type="component" value="Unassembled WGS sequence"/>
</dbReference>
<dbReference type="EMBL" id="CABWIK020000035">
    <property type="protein sequence ID" value="CAB3971727.1"/>
    <property type="molecule type" value="Genomic_DNA"/>
</dbReference>
<gene>
    <name evidence="2" type="ORF">BCO9919_04947</name>
</gene>